<evidence type="ECO:0000313" key="3">
    <source>
        <dbReference type="Proteomes" id="UP000095008"/>
    </source>
</evidence>
<dbReference type="AlphaFoldDB" id="A0A1C2IZ69"/>
<dbReference type="InterPro" id="IPR051470">
    <property type="entry name" value="Thiol:disulfide_interchange"/>
</dbReference>
<organism evidence="2 3">
    <name type="scientific">Acidithiobacillus thiooxidans</name>
    <name type="common">Thiobacillus thiooxidans</name>
    <dbReference type="NCBI Taxonomy" id="930"/>
    <lineage>
        <taxon>Bacteria</taxon>
        <taxon>Pseudomonadati</taxon>
        <taxon>Pseudomonadota</taxon>
        <taxon>Acidithiobacillia</taxon>
        <taxon>Acidithiobacillales</taxon>
        <taxon>Acidithiobacillaceae</taxon>
        <taxon>Acidithiobacillus</taxon>
    </lineage>
</organism>
<dbReference type="PANTHER" id="PTHR35272">
    <property type="entry name" value="THIOL:DISULFIDE INTERCHANGE PROTEIN DSBC-RELATED"/>
    <property type="match status" value="1"/>
</dbReference>
<dbReference type="GO" id="GO:0016853">
    <property type="term" value="F:isomerase activity"/>
    <property type="evidence" value="ECO:0007669"/>
    <property type="project" value="UniProtKB-KW"/>
</dbReference>
<name>A0A1C2IZ69_ACITH</name>
<dbReference type="Pfam" id="PF13098">
    <property type="entry name" value="Thioredoxin_2"/>
    <property type="match status" value="1"/>
</dbReference>
<accession>A0A1C2IZ69</accession>
<dbReference type="PANTHER" id="PTHR35272:SF4">
    <property type="entry name" value="THIOL:DISULFIDE INTERCHANGE PROTEIN DSBG"/>
    <property type="match status" value="1"/>
</dbReference>
<dbReference type="InterPro" id="IPR012336">
    <property type="entry name" value="Thioredoxin-like_fold"/>
</dbReference>
<gene>
    <name evidence="2" type="ORF">A6M23_15645</name>
</gene>
<dbReference type="OrthoDB" id="12976at2"/>
<dbReference type="RefSeq" id="WP_077273619.1">
    <property type="nucleotide sequence ID" value="NZ_LWRY01000227.1"/>
</dbReference>
<proteinExistence type="predicted"/>
<comment type="caution">
    <text evidence="2">The sequence shown here is derived from an EMBL/GenBank/DDBJ whole genome shotgun (WGS) entry which is preliminary data.</text>
</comment>
<sequence>MRMNRWMNNQRAQWILGGVLTFGFFLLTPNLAFAKTSGTAPKMTASSFWNQFLPHHVTYIQDGHAGPIIYDFQEPNCPYCHVMYEHEATLIRAGKLTVRYVPVAFLTPESPAEAAAWLQSPHPLQALKHFETIVGPALRSGSYHSLPKVTPTAATRKNLQQNLDIMGEAGFEGTPAILFRAKNGKIGRIPGAIPGKQLAELVPHLWVGKP</sequence>
<protein>
    <submittedName>
        <fullName evidence="2">Disulfide isomerase</fullName>
    </submittedName>
</protein>
<feature type="domain" description="Thioredoxin-like fold" evidence="1">
    <location>
        <begin position="63"/>
        <end position="201"/>
    </location>
</feature>
<dbReference type="Proteomes" id="UP000095008">
    <property type="component" value="Unassembled WGS sequence"/>
</dbReference>
<evidence type="ECO:0000313" key="2">
    <source>
        <dbReference type="EMBL" id="OCX69254.1"/>
    </source>
</evidence>
<dbReference type="EMBL" id="LWRY01000227">
    <property type="protein sequence ID" value="OCX69254.1"/>
    <property type="molecule type" value="Genomic_DNA"/>
</dbReference>
<reference evidence="2" key="1">
    <citation type="journal article" date="2016" name="Int. J. Mol. Sci.">
        <title>Comparative genomics of the extreme acidophile Acidithiobacillus thiooxidans reveals intraspecific divergence and niche adaptation.</title>
        <authorList>
            <person name="Zhang X."/>
            <person name="Feng X."/>
            <person name="Tao J."/>
            <person name="Ma L."/>
            <person name="Xiao Y."/>
            <person name="Liang Y."/>
            <person name="Liu X."/>
            <person name="Yin H."/>
        </authorList>
    </citation>
    <scope>NUCLEOTIDE SEQUENCE [LARGE SCALE GENOMIC DNA]</scope>
    <source>
        <strain evidence="2">DXS-W</strain>
    </source>
</reference>
<dbReference type="SUPFAM" id="SSF52833">
    <property type="entry name" value="Thioredoxin-like"/>
    <property type="match status" value="1"/>
</dbReference>
<dbReference type="InterPro" id="IPR036249">
    <property type="entry name" value="Thioredoxin-like_sf"/>
</dbReference>
<evidence type="ECO:0000259" key="1">
    <source>
        <dbReference type="Pfam" id="PF13098"/>
    </source>
</evidence>
<keyword evidence="2" id="KW-0413">Isomerase</keyword>
<dbReference type="Gene3D" id="3.40.30.10">
    <property type="entry name" value="Glutaredoxin"/>
    <property type="match status" value="1"/>
</dbReference>
<keyword evidence="3" id="KW-1185">Reference proteome</keyword>